<dbReference type="Gene3D" id="3.40.1350.10">
    <property type="match status" value="1"/>
</dbReference>
<feature type="domain" description="Card1 endonuclease" evidence="1">
    <location>
        <begin position="237"/>
        <end position="371"/>
    </location>
</feature>
<dbReference type="EMBL" id="LAQT01000029">
    <property type="protein sequence ID" value="KPC50436.1"/>
    <property type="molecule type" value="Genomic_DNA"/>
</dbReference>
<dbReference type="Pfam" id="PF09002">
    <property type="entry name" value="Card1_endonuc"/>
    <property type="match status" value="1"/>
</dbReference>
<gene>
    <name evidence="2" type="ORF">WG78_17550</name>
</gene>
<comment type="caution">
    <text evidence="2">The sequence shown here is derived from an EMBL/GenBank/DDBJ whole genome shotgun (WGS) entry which is preliminary data.</text>
</comment>
<dbReference type="Gene3D" id="1.10.10.680">
    <property type="entry name" value="Hypothetical protein VC1899 (Restriction endonuclease-like)"/>
    <property type="match status" value="1"/>
</dbReference>
<dbReference type="Proteomes" id="UP000037939">
    <property type="component" value="Unassembled WGS sequence"/>
</dbReference>
<dbReference type="SUPFAM" id="SSF52980">
    <property type="entry name" value="Restriction endonuclease-like"/>
    <property type="match status" value="1"/>
</dbReference>
<dbReference type="InterPro" id="IPR015093">
    <property type="entry name" value="Card1_endonucl_dom"/>
</dbReference>
<evidence type="ECO:0000259" key="1">
    <source>
        <dbReference type="Pfam" id="PF09002"/>
    </source>
</evidence>
<dbReference type="AlphaFoldDB" id="A0A0N0GLV8"/>
<keyword evidence="3" id="KW-1185">Reference proteome</keyword>
<accession>A0A0N0GLV8</accession>
<dbReference type="Gene3D" id="3.40.50.10770">
    <property type="entry name" value="Hypothetical protein VC1899 like domain (Restriction endonuclease-like)"/>
    <property type="match status" value="1"/>
</dbReference>
<dbReference type="PATRIC" id="fig|857265.3.peg.3596"/>
<dbReference type="GO" id="GO:0003676">
    <property type="term" value="F:nucleic acid binding"/>
    <property type="evidence" value="ECO:0007669"/>
    <property type="project" value="InterPro"/>
</dbReference>
<evidence type="ECO:0000313" key="3">
    <source>
        <dbReference type="Proteomes" id="UP000037939"/>
    </source>
</evidence>
<dbReference type="InterPro" id="IPR011856">
    <property type="entry name" value="tRNA_endonuc-like_dom_sf"/>
</dbReference>
<reference evidence="2 3" key="1">
    <citation type="submission" date="2015-07" db="EMBL/GenBank/DDBJ databases">
        <title>Draft genome sequence of the Amantichitinum ursilacus IGB-41, a new chitin-degrading bacterium.</title>
        <authorList>
            <person name="Kirstahler P."/>
            <person name="Guenther M."/>
            <person name="Grumaz C."/>
            <person name="Rupp S."/>
            <person name="Zibek S."/>
            <person name="Sohn K."/>
        </authorList>
    </citation>
    <scope>NUCLEOTIDE SEQUENCE [LARGE SCALE GENOMIC DNA]</scope>
    <source>
        <strain evidence="2 3">IGB-41</strain>
    </source>
</reference>
<organism evidence="2 3">
    <name type="scientific">Amantichitinum ursilacus</name>
    <dbReference type="NCBI Taxonomy" id="857265"/>
    <lineage>
        <taxon>Bacteria</taxon>
        <taxon>Pseudomonadati</taxon>
        <taxon>Pseudomonadota</taxon>
        <taxon>Betaproteobacteria</taxon>
        <taxon>Neisseriales</taxon>
        <taxon>Chitinibacteraceae</taxon>
        <taxon>Amantichitinum</taxon>
    </lineage>
</organism>
<proteinExistence type="predicted"/>
<protein>
    <recommendedName>
        <fullName evidence="1">Card1 endonuclease domain-containing protein</fullName>
    </recommendedName>
</protein>
<dbReference type="InterPro" id="IPR011335">
    <property type="entry name" value="Restrct_endonuc-II-like"/>
</dbReference>
<dbReference type="STRING" id="857265.WG78_17550"/>
<evidence type="ECO:0000313" key="2">
    <source>
        <dbReference type="EMBL" id="KPC50436.1"/>
    </source>
</evidence>
<name>A0A0N0GLV8_9NEIS</name>
<sequence length="382" mass="41477">MDRHLIAFADAPEPDLITPALDARFKVSHVTLLADASQTSRADYIASVCRDARLQAQVLTLPHAWNPEPIRVRLKELVVAADHAVLFNLSGANPVHSAIAHEVALETQVPAFVVNPFSDQIHWLAHAPADLPGDHGNVADKLTLESYFGVYGMEIIGYSRRLHRPKPQMDAAADVLAHLAVQHAGLIGRLNTVCSSLTPEFETRAAVPNHASLISALRATGLCSILPDMRLRLTQFESRQFLGGGWLEWWLLKQVEALVGELPIQDAAASVRVRLPNGVTNEFDVAILCNNHAYMIEAKTTNAGSPDKGIGAQTLFKLDSVSGLAGMHAEAMLASLCLPTLKEASRAESQDIEIVAGAALTEVQTHLREWLKEPLGEEIPVE</sequence>